<gene>
    <name evidence="1" type="ORF">IWW38_006075</name>
</gene>
<name>A0ACC1LTZ6_9FUNG</name>
<evidence type="ECO:0000313" key="1">
    <source>
        <dbReference type="EMBL" id="KAJ2879693.1"/>
    </source>
</evidence>
<organism evidence="1 2">
    <name type="scientific">Coemansia aciculifera</name>
    <dbReference type="NCBI Taxonomy" id="417176"/>
    <lineage>
        <taxon>Eukaryota</taxon>
        <taxon>Fungi</taxon>
        <taxon>Fungi incertae sedis</taxon>
        <taxon>Zoopagomycota</taxon>
        <taxon>Kickxellomycotina</taxon>
        <taxon>Kickxellomycetes</taxon>
        <taxon>Kickxellales</taxon>
        <taxon>Kickxellaceae</taxon>
        <taxon>Coemansia</taxon>
    </lineage>
</organism>
<evidence type="ECO:0000313" key="2">
    <source>
        <dbReference type="Proteomes" id="UP001139981"/>
    </source>
</evidence>
<accession>A0ACC1LTZ6</accession>
<dbReference type="Proteomes" id="UP001139981">
    <property type="component" value="Unassembled WGS sequence"/>
</dbReference>
<keyword evidence="2" id="KW-1185">Reference proteome</keyword>
<comment type="caution">
    <text evidence="1">The sequence shown here is derived from an EMBL/GenBank/DDBJ whole genome shotgun (WGS) entry which is preliminary data.</text>
</comment>
<reference evidence="1" key="1">
    <citation type="submission" date="2022-07" db="EMBL/GenBank/DDBJ databases">
        <title>Phylogenomic reconstructions and comparative analyses of Kickxellomycotina fungi.</title>
        <authorList>
            <person name="Reynolds N.K."/>
            <person name="Stajich J.E."/>
            <person name="Barry K."/>
            <person name="Grigoriev I.V."/>
            <person name="Crous P."/>
            <person name="Smith M.E."/>
        </authorList>
    </citation>
    <scope>NUCLEOTIDE SEQUENCE</scope>
    <source>
        <strain evidence="1">CBS 190363</strain>
    </source>
</reference>
<dbReference type="EMBL" id="JANBVB010003259">
    <property type="protein sequence ID" value="KAJ2879693.1"/>
    <property type="molecule type" value="Genomic_DNA"/>
</dbReference>
<sequence>MRRRIPERSVSVCVKDSELGSNSAGALRFVLRPHAVFSGILEIVDCEDNGVAYRKISRDGRSWCETFHKVPVHAYSGVRNITAPPSFGSVDSRRTTVQPTLSQASSSTQTSTSTLLTLCGSQDHRCYRQQQQQLGQRHPHAFEQNRLWEMSSPCPISFPLHCRDARGVIDPIPMTALVADRLQFCYRFHLAGNKMKWMARPASTTNSVELQCFVRTTLIALLRFSNNLVLDRRGQLQAPGKSKHAQAANAREHLPVVTIFPLAFSKLAPIDADVVESFVIFTGVEVLECISLQSVS</sequence>
<protein>
    <submittedName>
        <fullName evidence="1">Uncharacterized protein</fullName>
    </submittedName>
</protein>
<proteinExistence type="predicted"/>